<dbReference type="Pfam" id="PF12146">
    <property type="entry name" value="Hydrolase_4"/>
    <property type="match status" value="1"/>
</dbReference>
<comment type="caution">
    <text evidence="2">The sequence shown here is derived from an EMBL/GenBank/DDBJ whole genome shotgun (WGS) entry which is preliminary data.</text>
</comment>
<feature type="domain" description="Serine aminopeptidase S33" evidence="1">
    <location>
        <begin position="29"/>
        <end position="271"/>
    </location>
</feature>
<name>A0A8H7PRP3_MORIS</name>
<sequence length="290" mass="32445">MESVEVTENWYTTKDNQQLFTRTWKAVGQVKANLVMVHGFGEHSGRYLDLFKQFSARGIECYCWDQRGFGETAKKSKGQGNNQGWDKVLGDVDDAVLRHKKDNISLILMGHSMGGEIVLSYLANGDKYKGVAKVTAAISSAPLVRVVNAPPAPIFFALKNLAAPLLPWYPYTVGLDPKGISRDPQEVKRYKEDPLVNDTATLATLKSMLANGELVLNSLAAKITTPILVVHGTADPYNSYEAAKQAYERIGSTDKAFHTYEGCYHELHYELPEDKQRVTEDYLQWIESHE</sequence>
<dbReference type="Proteomes" id="UP000654370">
    <property type="component" value="Unassembled WGS sequence"/>
</dbReference>
<reference evidence="2" key="1">
    <citation type="submission" date="2020-12" db="EMBL/GenBank/DDBJ databases">
        <title>Metabolic potential, ecology and presence of endohyphal bacteria is reflected in genomic diversity of Mucoromycotina.</title>
        <authorList>
            <person name="Muszewska A."/>
            <person name="Okrasinska A."/>
            <person name="Steczkiewicz K."/>
            <person name="Drgas O."/>
            <person name="Orlowska M."/>
            <person name="Perlinska-Lenart U."/>
            <person name="Aleksandrzak-Piekarczyk T."/>
            <person name="Szatraj K."/>
            <person name="Zielenkiewicz U."/>
            <person name="Pilsyk S."/>
            <person name="Malc E."/>
            <person name="Mieczkowski P."/>
            <person name="Kruszewska J.S."/>
            <person name="Biernat P."/>
            <person name="Pawlowska J."/>
        </authorList>
    </citation>
    <scope>NUCLEOTIDE SEQUENCE</scope>
    <source>
        <strain evidence="2">WA0000067209</strain>
    </source>
</reference>
<dbReference type="InterPro" id="IPR022742">
    <property type="entry name" value="Hydrolase_4"/>
</dbReference>
<accession>A0A8H7PRP3</accession>
<dbReference type="OrthoDB" id="10249433at2759"/>
<evidence type="ECO:0000313" key="2">
    <source>
        <dbReference type="EMBL" id="KAG2179037.1"/>
    </source>
</evidence>
<evidence type="ECO:0000313" key="3">
    <source>
        <dbReference type="Proteomes" id="UP000654370"/>
    </source>
</evidence>
<dbReference type="PANTHER" id="PTHR11614">
    <property type="entry name" value="PHOSPHOLIPASE-RELATED"/>
    <property type="match status" value="1"/>
</dbReference>
<proteinExistence type="predicted"/>
<dbReference type="SUPFAM" id="SSF53474">
    <property type="entry name" value="alpha/beta-Hydrolases"/>
    <property type="match status" value="1"/>
</dbReference>
<evidence type="ECO:0000259" key="1">
    <source>
        <dbReference type="Pfam" id="PF12146"/>
    </source>
</evidence>
<dbReference type="EMBL" id="JAEPQZ010000007">
    <property type="protein sequence ID" value="KAG2179037.1"/>
    <property type="molecule type" value="Genomic_DNA"/>
</dbReference>
<dbReference type="InterPro" id="IPR029058">
    <property type="entry name" value="AB_hydrolase_fold"/>
</dbReference>
<dbReference type="Gene3D" id="3.40.50.1820">
    <property type="entry name" value="alpha/beta hydrolase"/>
    <property type="match status" value="1"/>
</dbReference>
<organism evidence="2 3">
    <name type="scientific">Mortierella isabellina</name>
    <name type="common">Filamentous fungus</name>
    <name type="synonym">Umbelopsis isabellina</name>
    <dbReference type="NCBI Taxonomy" id="91625"/>
    <lineage>
        <taxon>Eukaryota</taxon>
        <taxon>Fungi</taxon>
        <taxon>Fungi incertae sedis</taxon>
        <taxon>Mucoromycota</taxon>
        <taxon>Mucoromycotina</taxon>
        <taxon>Umbelopsidomycetes</taxon>
        <taxon>Umbelopsidales</taxon>
        <taxon>Umbelopsidaceae</taxon>
        <taxon>Umbelopsis</taxon>
    </lineage>
</organism>
<gene>
    <name evidence="2" type="ORF">INT43_001886</name>
</gene>
<keyword evidence="3" id="KW-1185">Reference proteome</keyword>
<protein>
    <recommendedName>
        <fullName evidence="1">Serine aminopeptidase S33 domain-containing protein</fullName>
    </recommendedName>
</protein>
<dbReference type="InterPro" id="IPR051044">
    <property type="entry name" value="MAG_DAG_Lipase"/>
</dbReference>
<dbReference type="AlphaFoldDB" id="A0A8H7PRP3"/>